<evidence type="ECO:0008006" key="4">
    <source>
        <dbReference type="Google" id="ProtNLM"/>
    </source>
</evidence>
<name>A0A2S9YKW6_9BACT</name>
<protein>
    <recommendedName>
        <fullName evidence="4">Cysteine rich repeat protein</fullName>
    </recommendedName>
</protein>
<dbReference type="RefSeq" id="WP_106389544.1">
    <property type="nucleotide sequence ID" value="NZ_PVNK01000005.1"/>
</dbReference>
<proteinExistence type="predicted"/>
<reference evidence="2 3" key="1">
    <citation type="submission" date="2018-03" db="EMBL/GenBank/DDBJ databases">
        <title>Draft Genome Sequences of the Obligatory Marine Myxobacteria Enhygromyxa salina SWB005.</title>
        <authorList>
            <person name="Poehlein A."/>
            <person name="Moghaddam J.A."/>
            <person name="Harms H."/>
            <person name="Alanjari M."/>
            <person name="Koenig G.M."/>
            <person name="Daniel R."/>
            <person name="Schaeberle T.F."/>
        </authorList>
    </citation>
    <scope>NUCLEOTIDE SEQUENCE [LARGE SCALE GENOMIC DNA]</scope>
    <source>
        <strain evidence="2 3">SWB005</strain>
    </source>
</reference>
<keyword evidence="3" id="KW-1185">Reference proteome</keyword>
<sequence>MPRGTRLLLVVLSVPALALVGCRADAEDCQALAEHIVELAQAEGKGGGATSLALERDCAAQRPTRALVECMMAAETLAELDGC</sequence>
<dbReference type="PROSITE" id="PS51257">
    <property type="entry name" value="PROKAR_LIPOPROTEIN"/>
    <property type="match status" value="1"/>
</dbReference>
<dbReference type="AlphaFoldDB" id="A0A2S9YKW6"/>
<dbReference type="OrthoDB" id="9918921at2"/>
<gene>
    <name evidence="2" type="ORF">ENSA5_00590</name>
</gene>
<dbReference type="Proteomes" id="UP000237968">
    <property type="component" value="Unassembled WGS sequence"/>
</dbReference>
<evidence type="ECO:0000256" key="1">
    <source>
        <dbReference type="SAM" id="SignalP"/>
    </source>
</evidence>
<feature type="chain" id="PRO_5015565920" description="Cysteine rich repeat protein" evidence="1">
    <location>
        <begin position="27"/>
        <end position="83"/>
    </location>
</feature>
<dbReference type="EMBL" id="PVNK01000005">
    <property type="protein sequence ID" value="PRQ05739.1"/>
    <property type="molecule type" value="Genomic_DNA"/>
</dbReference>
<evidence type="ECO:0000313" key="3">
    <source>
        <dbReference type="Proteomes" id="UP000237968"/>
    </source>
</evidence>
<comment type="caution">
    <text evidence="2">The sequence shown here is derived from an EMBL/GenBank/DDBJ whole genome shotgun (WGS) entry which is preliminary data.</text>
</comment>
<feature type="signal peptide" evidence="1">
    <location>
        <begin position="1"/>
        <end position="26"/>
    </location>
</feature>
<keyword evidence="1" id="KW-0732">Signal</keyword>
<organism evidence="2 3">
    <name type="scientific">Enhygromyxa salina</name>
    <dbReference type="NCBI Taxonomy" id="215803"/>
    <lineage>
        <taxon>Bacteria</taxon>
        <taxon>Pseudomonadati</taxon>
        <taxon>Myxococcota</taxon>
        <taxon>Polyangia</taxon>
        <taxon>Nannocystales</taxon>
        <taxon>Nannocystaceae</taxon>
        <taxon>Enhygromyxa</taxon>
    </lineage>
</organism>
<evidence type="ECO:0000313" key="2">
    <source>
        <dbReference type="EMBL" id="PRQ05739.1"/>
    </source>
</evidence>
<accession>A0A2S9YKW6</accession>